<sequence>MEEVCMEDPDSISEVEITDLKGYTNQSKENMLTRLSQTDAHFKHQQRGEADLTCDEKREIARNILEKSSSIFLARFGAYLSSDDLEHFVDKSGDYEIQFYLQQLKKEKSKDYSANRVKNRRYQAMKQLIQEGEYFSDDSIKHRDPYLYEQLIGQYLTQEEIQGLVDKADLRFSTILLKHMDQLEENQVFKFQKDKEDCQFEEEDEDSEEEEEMEKDEEEISDERKSEMREELYRIMQERFLSGKEQQFDYSQVDDNTAYDDLDLLDKDEEEKYFDSEEPVEMSVPKLTDLANSMLINNDTAQINGSEKPDVGGQDTSITNTCGSGTEPMKTDIQDNSSEGNVT</sequence>
<dbReference type="EMBL" id="NEDP02005595">
    <property type="protein sequence ID" value="OWF37077.1"/>
    <property type="molecule type" value="Genomic_DNA"/>
</dbReference>
<keyword evidence="4" id="KW-1185">Reference proteome</keyword>
<evidence type="ECO:0000313" key="3">
    <source>
        <dbReference type="EMBL" id="OWF37077.1"/>
    </source>
</evidence>
<organism evidence="3 4">
    <name type="scientific">Mizuhopecten yessoensis</name>
    <name type="common">Japanese scallop</name>
    <name type="synonym">Patinopecten yessoensis</name>
    <dbReference type="NCBI Taxonomy" id="6573"/>
    <lineage>
        <taxon>Eukaryota</taxon>
        <taxon>Metazoa</taxon>
        <taxon>Spiralia</taxon>
        <taxon>Lophotrochozoa</taxon>
        <taxon>Mollusca</taxon>
        <taxon>Bivalvia</taxon>
        <taxon>Autobranchia</taxon>
        <taxon>Pteriomorphia</taxon>
        <taxon>Pectinida</taxon>
        <taxon>Pectinoidea</taxon>
        <taxon>Pectinidae</taxon>
        <taxon>Mizuhopecten</taxon>
    </lineage>
</organism>
<name>A0A210PKR9_MIZYE</name>
<evidence type="ECO:0000313" key="4">
    <source>
        <dbReference type="Proteomes" id="UP000242188"/>
    </source>
</evidence>
<evidence type="ECO:0000256" key="1">
    <source>
        <dbReference type="SAM" id="MobiDB-lite"/>
    </source>
</evidence>
<dbReference type="AlphaFoldDB" id="A0A210PKR9"/>
<accession>A0A210PKR9</accession>
<feature type="region of interest" description="Disordered" evidence="1">
    <location>
        <begin position="301"/>
        <end position="343"/>
    </location>
</feature>
<dbReference type="Pfam" id="PF09747">
    <property type="entry name" value="CCD97-like_C"/>
    <property type="match status" value="1"/>
</dbReference>
<feature type="compositionally biased region" description="Polar residues" evidence="1">
    <location>
        <begin position="334"/>
        <end position="343"/>
    </location>
</feature>
<dbReference type="InterPro" id="IPR040233">
    <property type="entry name" value="CCD97-like_C"/>
</dbReference>
<evidence type="ECO:0000259" key="2">
    <source>
        <dbReference type="Pfam" id="PF09747"/>
    </source>
</evidence>
<dbReference type="InterPro" id="IPR018613">
    <property type="entry name" value="Ccdc97-like"/>
</dbReference>
<gene>
    <name evidence="3" type="ORF">KP79_PYT09767</name>
</gene>
<dbReference type="STRING" id="6573.A0A210PKR9"/>
<dbReference type="PANTHER" id="PTHR31840:SF1">
    <property type="entry name" value="COILED-COIL DOMAIN-CONTAINING PROTEIN 97"/>
    <property type="match status" value="1"/>
</dbReference>
<feature type="compositionally biased region" description="Acidic residues" evidence="1">
    <location>
        <begin position="199"/>
        <end position="221"/>
    </location>
</feature>
<proteinExistence type="predicted"/>
<dbReference type="OrthoDB" id="333176at2759"/>
<feature type="compositionally biased region" description="Polar residues" evidence="1">
    <location>
        <begin position="314"/>
        <end position="324"/>
    </location>
</feature>
<feature type="region of interest" description="Disordered" evidence="1">
    <location>
        <begin position="194"/>
        <end position="226"/>
    </location>
</feature>
<reference evidence="3 4" key="1">
    <citation type="journal article" date="2017" name="Nat. Ecol. Evol.">
        <title>Scallop genome provides insights into evolution of bilaterian karyotype and development.</title>
        <authorList>
            <person name="Wang S."/>
            <person name="Zhang J."/>
            <person name="Jiao W."/>
            <person name="Li J."/>
            <person name="Xun X."/>
            <person name="Sun Y."/>
            <person name="Guo X."/>
            <person name="Huan P."/>
            <person name="Dong B."/>
            <person name="Zhang L."/>
            <person name="Hu X."/>
            <person name="Sun X."/>
            <person name="Wang J."/>
            <person name="Zhao C."/>
            <person name="Wang Y."/>
            <person name="Wang D."/>
            <person name="Huang X."/>
            <person name="Wang R."/>
            <person name="Lv J."/>
            <person name="Li Y."/>
            <person name="Zhang Z."/>
            <person name="Liu B."/>
            <person name="Lu W."/>
            <person name="Hui Y."/>
            <person name="Liang J."/>
            <person name="Zhou Z."/>
            <person name="Hou R."/>
            <person name="Li X."/>
            <person name="Liu Y."/>
            <person name="Li H."/>
            <person name="Ning X."/>
            <person name="Lin Y."/>
            <person name="Zhao L."/>
            <person name="Xing Q."/>
            <person name="Dou J."/>
            <person name="Li Y."/>
            <person name="Mao J."/>
            <person name="Guo H."/>
            <person name="Dou H."/>
            <person name="Li T."/>
            <person name="Mu C."/>
            <person name="Jiang W."/>
            <person name="Fu Q."/>
            <person name="Fu X."/>
            <person name="Miao Y."/>
            <person name="Liu J."/>
            <person name="Yu Q."/>
            <person name="Li R."/>
            <person name="Liao H."/>
            <person name="Li X."/>
            <person name="Kong Y."/>
            <person name="Jiang Z."/>
            <person name="Chourrout D."/>
            <person name="Li R."/>
            <person name="Bao Z."/>
        </authorList>
    </citation>
    <scope>NUCLEOTIDE SEQUENCE [LARGE SCALE GENOMIC DNA]</scope>
    <source>
        <strain evidence="3 4">PY_sf001</strain>
    </source>
</reference>
<dbReference type="PANTHER" id="PTHR31840">
    <property type="entry name" value="COILED-COIL DOMAIN-CONTAINING PROTEIN 97"/>
    <property type="match status" value="1"/>
</dbReference>
<dbReference type="Proteomes" id="UP000242188">
    <property type="component" value="Unassembled WGS sequence"/>
</dbReference>
<protein>
    <submittedName>
        <fullName evidence="3">Coiled-coil domain-containing protein 97</fullName>
    </submittedName>
</protein>
<comment type="caution">
    <text evidence="3">The sequence shown here is derived from an EMBL/GenBank/DDBJ whole genome shotgun (WGS) entry which is preliminary data.</text>
</comment>
<feature type="domain" description="CCD97-like C-terminal" evidence="2">
    <location>
        <begin position="119"/>
        <end position="277"/>
    </location>
</feature>